<protein>
    <recommendedName>
        <fullName evidence="10">1,4-alpha-glucan branching enzyme GlgB</fullName>
        <ecNumber evidence="10">2.4.1.18</ecNumber>
    </recommendedName>
    <alternativeName>
        <fullName evidence="10">1,4-alpha-D-glucan:1,4-alpha-D-glucan 6-glucosyl-transferase</fullName>
    </alternativeName>
    <alternativeName>
        <fullName evidence="10">Alpha-(1-&gt;4)-glucan branching enzyme</fullName>
    </alternativeName>
    <alternativeName>
        <fullName evidence="10">Glycogen branching enzyme</fullName>
        <shortName evidence="10">BE</shortName>
    </alternativeName>
</protein>
<dbReference type="Gene3D" id="3.20.20.80">
    <property type="entry name" value="Glycosidases"/>
    <property type="match status" value="1"/>
</dbReference>
<dbReference type="HOGENOM" id="CLU_004245_2_0_9"/>
<evidence type="ECO:0000256" key="10">
    <source>
        <dbReference type="HAMAP-Rule" id="MF_00685"/>
    </source>
</evidence>
<evidence type="ECO:0000313" key="14">
    <source>
        <dbReference type="Proteomes" id="UP000004968"/>
    </source>
</evidence>
<dbReference type="NCBIfam" id="NF008967">
    <property type="entry name" value="PRK12313.1"/>
    <property type="match status" value="1"/>
</dbReference>
<dbReference type="Pfam" id="PF22019">
    <property type="entry name" value="GlgB_N"/>
    <property type="match status" value="1"/>
</dbReference>
<dbReference type="InterPro" id="IPR006047">
    <property type="entry name" value="GH13_cat_dom"/>
</dbReference>
<dbReference type="InterPro" id="IPR014756">
    <property type="entry name" value="Ig_E-set"/>
</dbReference>
<evidence type="ECO:0000256" key="3">
    <source>
        <dbReference type="ARBA" id="ARBA00004964"/>
    </source>
</evidence>
<dbReference type="EMBL" id="ACIO01000028">
    <property type="protein sequence ID" value="EFD01326.1"/>
    <property type="molecule type" value="Genomic_DNA"/>
</dbReference>
<evidence type="ECO:0000256" key="2">
    <source>
        <dbReference type="ARBA" id="ARBA00002953"/>
    </source>
</evidence>
<dbReference type="Gene3D" id="2.60.40.10">
    <property type="entry name" value="Immunoglobulins"/>
    <property type="match status" value="2"/>
</dbReference>
<dbReference type="FunFam" id="2.60.40.10:FF:000169">
    <property type="entry name" value="1,4-alpha-glucan branching enzyme GlgB"/>
    <property type="match status" value="1"/>
</dbReference>
<name>D3AA31_9FIRM</name>
<dbReference type="SMART" id="SM00642">
    <property type="entry name" value="Aamy"/>
    <property type="match status" value="1"/>
</dbReference>
<comment type="subunit">
    <text evidence="10">Monomer.</text>
</comment>
<feature type="active site" description="Proton donor" evidence="10">
    <location>
        <position position="510"/>
    </location>
</feature>
<organism evidence="13 14">
    <name type="scientific">Hungatella hathewayi DSM 13479</name>
    <dbReference type="NCBI Taxonomy" id="566550"/>
    <lineage>
        <taxon>Bacteria</taxon>
        <taxon>Bacillati</taxon>
        <taxon>Bacillota</taxon>
        <taxon>Clostridia</taxon>
        <taxon>Lachnospirales</taxon>
        <taxon>Lachnospiraceae</taxon>
        <taxon>Hungatella</taxon>
    </lineage>
</organism>
<feature type="active site" description="Nucleophile" evidence="10">
    <location>
        <position position="457"/>
    </location>
</feature>
<keyword evidence="9 10" id="KW-0119">Carbohydrate metabolism</keyword>
<evidence type="ECO:0000256" key="9">
    <source>
        <dbReference type="ARBA" id="ARBA00023277"/>
    </source>
</evidence>
<dbReference type="AlphaFoldDB" id="D3AA31"/>
<reference evidence="13 14" key="1">
    <citation type="submission" date="2010-01" db="EMBL/GenBank/DDBJ databases">
        <authorList>
            <person name="Weinstock G."/>
            <person name="Sodergren E."/>
            <person name="Clifton S."/>
            <person name="Fulton L."/>
            <person name="Fulton B."/>
            <person name="Courtney L."/>
            <person name="Fronick C."/>
            <person name="Harrison M."/>
            <person name="Strong C."/>
            <person name="Farmer C."/>
            <person name="Delahaunty K."/>
            <person name="Markovic C."/>
            <person name="Hall O."/>
            <person name="Minx P."/>
            <person name="Tomlinson C."/>
            <person name="Mitreva M."/>
            <person name="Nelson J."/>
            <person name="Hou S."/>
            <person name="Wollam A."/>
            <person name="Pepin K.H."/>
            <person name="Johnson M."/>
            <person name="Bhonagiri V."/>
            <person name="Nash W.E."/>
            <person name="Warren W."/>
            <person name="Chinwalla A."/>
            <person name="Mardis E.R."/>
            <person name="Wilson R.K."/>
        </authorList>
    </citation>
    <scope>NUCLEOTIDE SEQUENCE [LARGE SCALE GENOMIC DNA]</scope>
    <source>
        <strain evidence="13 14">DSM 13479</strain>
    </source>
</reference>
<dbReference type="Pfam" id="PF02806">
    <property type="entry name" value="Alpha-amylase_C"/>
    <property type="match status" value="1"/>
</dbReference>
<feature type="compositionally biased region" description="Basic and acidic residues" evidence="11">
    <location>
        <begin position="801"/>
        <end position="811"/>
    </location>
</feature>
<dbReference type="FunFam" id="3.20.20.80:FF:000003">
    <property type="entry name" value="1,4-alpha-glucan branching enzyme GlgB"/>
    <property type="match status" value="1"/>
</dbReference>
<dbReference type="PANTHER" id="PTHR43651">
    <property type="entry name" value="1,4-ALPHA-GLUCAN-BRANCHING ENZYME"/>
    <property type="match status" value="1"/>
</dbReference>
<evidence type="ECO:0000256" key="1">
    <source>
        <dbReference type="ARBA" id="ARBA00000826"/>
    </source>
</evidence>
<evidence type="ECO:0000313" key="13">
    <source>
        <dbReference type="EMBL" id="EFD01326.1"/>
    </source>
</evidence>
<comment type="pathway">
    <text evidence="3 10">Glycan biosynthesis; glycogen biosynthesis.</text>
</comment>
<dbReference type="GO" id="GO:0043169">
    <property type="term" value="F:cation binding"/>
    <property type="evidence" value="ECO:0007669"/>
    <property type="project" value="InterPro"/>
</dbReference>
<dbReference type="SUPFAM" id="SSF81296">
    <property type="entry name" value="E set domains"/>
    <property type="match status" value="2"/>
</dbReference>
<dbReference type="EC" id="2.4.1.18" evidence="10"/>
<dbReference type="InterPro" id="IPR044143">
    <property type="entry name" value="GlgB_N_E_set_prok"/>
</dbReference>
<dbReference type="CDD" id="cd11322">
    <property type="entry name" value="AmyAc_Glg_BE"/>
    <property type="match status" value="1"/>
</dbReference>
<feature type="domain" description="Glycosyl hydrolase family 13 catalytic" evidence="12">
    <location>
        <begin position="308"/>
        <end position="647"/>
    </location>
</feature>
<dbReference type="NCBIfam" id="TIGR01515">
    <property type="entry name" value="branching_enzym"/>
    <property type="match status" value="1"/>
</dbReference>
<keyword evidence="6 10" id="KW-0328">Glycosyltransferase</keyword>
<dbReference type="InterPro" id="IPR013783">
    <property type="entry name" value="Ig-like_fold"/>
</dbReference>
<gene>
    <name evidence="10 13" type="primary">glgB</name>
    <name evidence="13" type="ORF">CLOSTHATH_00452</name>
</gene>
<dbReference type="Gene3D" id="2.60.40.1180">
    <property type="entry name" value="Golgi alpha-mannosidase II"/>
    <property type="match status" value="1"/>
</dbReference>
<dbReference type="PANTHER" id="PTHR43651:SF3">
    <property type="entry name" value="1,4-ALPHA-GLUCAN-BRANCHING ENZYME"/>
    <property type="match status" value="1"/>
</dbReference>
<dbReference type="GO" id="GO:0005829">
    <property type="term" value="C:cytosol"/>
    <property type="evidence" value="ECO:0007669"/>
    <property type="project" value="TreeGrafter"/>
</dbReference>
<evidence type="ECO:0000256" key="7">
    <source>
        <dbReference type="ARBA" id="ARBA00022679"/>
    </source>
</evidence>
<accession>D3AA31</accession>
<feature type="compositionally biased region" description="Low complexity" evidence="11">
    <location>
        <begin position="787"/>
        <end position="797"/>
    </location>
</feature>
<sequence length="997" mass="112770">MSGGFPALAAVTGGAAFASVRYVARGNKQGPGGYCMDKKLYDLMDWAGIEEIVYSEAADPHKLLGPHVTDDGLLISAFIPTAVMVTVRLASSGKEFPMELADEAGFFSALIPRKNIPEYTLLVVYDNGTTEELYDPYAFSPLYTESDLKKFEAGVHYTIYEKMGAHPANINGVAGVYFSVWAPCAMRVSVVGDFNLWDGRRHQMRRLGDSGIFELFIPGLASGLIYKYEIKNGHGDPQLKADPYGNFCELRPNTASVVWDTDRYEWQDGAWMEQRAKTDSKNQAMSIYEIHLGSWIRKETERDENGNDIVGSEFYNYREIAVRLAEYVKMMGYTHVELLPVMEHPLDASWGYQVTGYYAPTSRYGTPDDFMYFMDYMHGQGIGVILDWVPAHFPRDSFGLANFDGTCVYEHKDPRQGAHPHWGTLIYNYGRPGVSNFLIANALFWADKYHADGIRMDAVASMLYLDYGKNPGEWIPNIYGGHENLEAVEFLKHLNSVFKARTNGAVLIAEESTAWPEITGDIKEGALGFDYKWNMGWMNDFTGYMQCDPYFRKHHYGELTFSMLYAYSEDFILVFSHDEVVHGKGSMIGKMPGEELEIKAANLRAAYGFMMGHPGKKLLFMGQEFAQIHEWNENAELDWGIVEQPLHKQMQEYVKSLNELYVNYPALHQMDYEPEGFEWVNCTDSEESIVVFLRKTKKKEETLLIVCNFDTVLHEKFRVGVPFAGKYKEISNSDAELYGGKGRTNPRVKNSKKAEKDARPDSIEITVAPLSVMIFTCTPAEDKKAAKPAAAKTAGKTKALKAAEKKTEVKKTGLQRTAGKKNETEKSADKKPGPQKTADKEPETGKITDKKPEAKKIEDKKTEPQKIADKRPEAKKIEDKKPETQKIADKKPEAKKIEDKKPETRKIADKKPEAKKIEDKKPETQKIADKKPEAKKIEDKKPETQKIADKKPEAKKIEDKKPETQKITDKKPEAKKIEDKKTEPKKKADRGPRDERS</sequence>
<dbReference type="GO" id="GO:0004553">
    <property type="term" value="F:hydrolase activity, hydrolyzing O-glycosyl compounds"/>
    <property type="evidence" value="ECO:0007669"/>
    <property type="project" value="InterPro"/>
</dbReference>
<feature type="compositionally biased region" description="Basic and acidic residues" evidence="11">
    <location>
        <begin position="820"/>
        <end position="997"/>
    </location>
</feature>
<dbReference type="NCBIfam" id="NF003811">
    <property type="entry name" value="PRK05402.1"/>
    <property type="match status" value="1"/>
</dbReference>
<comment type="caution">
    <text evidence="13">The sequence shown here is derived from an EMBL/GenBank/DDBJ whole genome shotgun (WGS) entry which is preliminary data.</text>
</comment>
<dbReference type="GO" id="GO:0005978">
    <property type="term" value="P:glycogen biosynthetic process"/>
    <property type="evidence" value="ECO:0007669"/>
    <property type="project" value="UniProtKB-UniRule"/>
</dbReference>
<evidence type="ECO:0000256" key="4">
    <source>
        <dbReference type="ARBA" id="ARBA00009000"/>
    </source>
</evidence>
<dbReference type="InterPro" id="IPR013780">
    <property type="entry name" value="Glyco_hydro_b"/>
</dbReference>
<dbReference type="CDD" id="cd02855">
    <property type="entry name" value="E_set_GBE_prok_N"/>
    <property type="match status" value="1"/>
</dbReference>
<dbReference type="UniPathway" id="UPA00164"/>
<evidence type="ECO:0000256" key="11">
    <source>
        <dbReference type="SAM" id="MobiDB-lite"/>
    </source>
</evidence>
<proteinExistence type="inferred from homology"/>
<feature type="region of interest" description="Disordered" evidence="11">
    <location>
        <begin position="783"/>
        <end position="997"/>
    </location>
</feature>
<feature type="region of interest" description="Disordered" evidence="11">
    <location>
        <begin position="735"/>
        <end position="760"/>
    </location>
</feature>
<dbReference type="InterPro" id="IPR004193">
    <property type="entry name" value="Glyco_hydro_13_N"/>
</dbReference>
<dbReference type="Pfam" id="PF00128">
    <property type="entry name" value="Alpha-amylase"/>
    <property type="match status" value="1"/>
</dbReference>
<comment type="function">
    <text evidence="2 10">Catalyzes the formation of the alpha-1,6-glucosidic linkages in glycogen by scission of a 1,4-alpha-linked oligosaccharide from growing alpha-1,4-glucan chains and the subsequent attachment of the oligosaccharide to the alpha-1,6 position.</text>
</comment>
<dbReference type="InterPro" id="IPR017853">
    <property type="entry name" value="GH"/>
</dbReference>
<dbReference type="InterPro" id="IPR054169">
    <property type="entry name" value="GlgB_N"/>
</dbReference>
<dbReference type="InterPro" id="IPR006407">
    <property type="entry name" value="GlgB"/>
</dbReference>
<keyword evidence="5 10" id="KW-0321">Glycogen metabolism</keyword>
<dbReference type="GO" id="GO:0003844">
    <property type="term" value="F:1,4-alpha-glucan branching enzyme activity"/>
    <property type="evidence" value="ECO:0007669"/>
    <property type="project" value="UniProtKB-UniRule"/>
</dbReference>
<dbReference type="Pfam" id="PF02922">
    <property type="entry name" value="CBM_48"/>
    <property type="match status" value="1"/>
</dbReference>
<evidence type="ECO:0000256" key="8">
    <source>
        <dbReference type="ARBA" id="ARBA00023056"/>
    </source>
</evidence>
<evidence type="ECO:0000259" key="12">
    <source>
        <dbReference type="SMART" id="SM00642"/>
    </source>
</evidence>
<evidence type="ECO:0000256" key="6">
    <source>
        <dbReference type="ARBA" id="ARBA00022676"/>
    </source>
</evidence>
<comment type="similarity">
    <text evidence="4 10">Belongs to the glycosyl hydrolase 13 family. GlgB subfamily.</text>
</comment>
<dbReference type="SUPFAM" id="SSF51445">
    <property type="entry name" value="(Trans)glycosidases"/>
    <property type="match status" value="1"/>
</dbReference>
<dbReference type="SUPFAM" id="SSF51011">
    <property type="entry name" value="Glycosyl hydrolase domain"/>
    <property type="match status" value="1"/>
</dbReference>
<dbReference type="InterPro" id="IPR006048">
    <property type="entry name" value="A-amylase/branching_C"/>
</dbReference>
<dbReference type="HAMAP" id="MF_00685">
    <property type="entry name" value="GlgB"/>
    <property type="match status" value="1"/>
</dbReference>
<evidence type="ECO:0000256" key="5">
    <source>
        <dbReference type="ARBA" id="ARBA00022600"/>
    </source>
</evidence>
<dbReference type="Proteomes" id="UP000004968">
    <property type="component" value="Unassembled WGS sequence"/>
</dbReference>
<comment type="catalytic activity">
    <reaction evidence="1 10">
        <text>Transfers a segment of a (1-&gt;4)-alpha-D-glucan chain to a primary hydroxy group in a similar glucan chain.</text>
        <dbReference type="EC" id="2.4.1.18"/>
    </reaction>
</comment>
<keyword evidence="8 10" id="KW-0320">Glycogen biosynthesis</keyword>
<dbReference type="FunFam" id="2.60.40.1180:FF:000002">
    <property type="entry name" value="1,4-alpha-glucan branching enzyme GlgB"/>
    <property type="match status" value="1"/>
</dbReference>
<keyword evidence="7 10" id="KW-0808">Transferase</keyword>